<name>A0A8S4AGN4_9TELE</name>
<dbReference type="EMBL" id="CAJRST010003335">
    <property type="protein sequence ID" value="CAG5867184.1"/>
    <property type="molecule type" value="Genomic_DNA"/>
</dbReference>
<evidence type="ECO:0000313" key="2">
    <source>
        <dbReference type="Proteomes" id="UP000677803"/>
    </source>
</evidence>
<organism evidence="1 2">
    <name type="scientific">Menidia menidia</name>
    <name type="common">Atlantic silverside</name>
    <dbReference type="NCBI Taxonomy" id="238744"/>
    <lineage>
        <taxon>Eukaryota</taxon>
        <taxon>Metazoa</taxon>
        <taxon>Chordata</taxon>
        <taxon>Craniata</taxon>
        <taxon>Vertebrata</taxon>
        <taxon>Euteleostomi</taxon>
        <taxon>Actinopterygii</taxon>
        <taxon>Neopterygii</taxon>
        <taxon>Teleostei</taxon>
        <taxon>Neoteleostei</taxon>
        <taxon>Acanthomorphata</taxon>
        <taxon>Ovalentaria</taxon>
        <taxon>Atherinomorphae</taxon>
        <taxon>Atheriniformes</taxon>
        <taxon>Atherinopsidae</taxon>
        <taxon>Menidiinae</taxon>
        <taxon>Menidia</taxon>
    </lineage>
</organism>
<protein>
    <submittedName>
        <fullName evidence="1">(Atlantic silverside) hypothetical protein</fullName>
    </submittedName>
</protein>
<evidence type="ECO:0000313" key="1">
    <source>
        <dbReference type="EMBL" id="CAG5867184.1"/>
    </source>
</evidence>
<dbReference type="Proteomes" id="UP000677803">
    <property type="component" value="Unassembled WGS sequence"/>
</dbReference>
<sequence length="279" mass="31197">MWILQLGERHLVYTNIKDAFRAAPRSHLGSSDHLSVMLIPAYRSLLIRAKPTVRHARVIGRCDYASDFLLGGVLDSMGVVTRSSHRCVLAHLRVIGERIRGADPRHLAARVSSPFELSYLYGRSRVFVPACAVLCAVPTERALPATGPPSQTKPPCAVLLLVIANKALNGSPESDLCITASNSQCLIFNDNEKDYLMEIIHLGGSLIINISNTKKLIVDISKKKQRVYHPLRISGTKHNKDRRLQRLITESFPSEWQSSNKVSPHMLRQFMNNNEEQDT</sequence>
<gene>
    <name evidence="1" type="ORF">MMEN_LOCUS3987</name>
</gene>
<keyword evidence="2" id="KW-1185">Reference proteome</keyword>
<proteinExistence type="predicted"/>
<feature type="non-terminal residue" evidence="1">
    <location>
        <position position="279"/>
    </location>
</feature>
<reference evidence="1" key="1">
    <citation type="submission" date="2021-05" db="EMBL/GenBank/DDBJ databases">
        <authorList>
            <person name="Tigano A."/>
        </authorList>
    </citation>
    <scope>NUCLEOTIDE SEQUENCE</scope>
</reference>
<dbReference type="AlphaFoldDB" id="A0A8S4AGN4"/>
<comment type="caution">
    <text evidence="1">The sequence shown here is derived from an EMBL/GenBank/DDBJ whole genome shotgun (WGS) entry which is preliminary data.</text>
</comment>
<accession>A0A8S4AGN4</accession>